<comment type="caution">
    <text evidence="1">The sequence shown here is derived from an EMBL/GenBank/DDBJ whole genome shotgun (WGS) entry which is preliminary data.</text>
</comment>
<dbReference type="EMBL" id="DUZY01000002">
    <property type="protein sequence ID" value="DAD27700.1"/>
    <property type="molecule type" value="Genomic_DNA"/>
</dbReference>
<evidence type="ECO:0000313" key="2">
    <source>
        <dbReference type="Proteomes" id="UP000607653"/>
    </source>
</evidence>
<keyword evidence="2" id="KW-1185">Reference proteome</keyword>
<organism evidence="1 2">
    <name type="scientific">Nelumbo nucifera</name>
    <name type="common">Sacred lotus</name>
    <dbReference type="NCBI Taxonomy" id="4432"/>
    <lineage>
        <taxon>Eukaryota</taxon>
        <taxon>Viridiplantae</taxon>
        <taxon>Streptophyta</taxon>
        <taxon>Embryophyta</taxon>
        <taxon>Tracheophyta</taxon>
        <taxon>Spermatophyta</taxon>
        <taxon>Magnoliopsida</taxon>
        <taxon>Proteales</taxon>
        <taxon>Nelumbonaceae</taxon>
        <taxon>Nelumbo</taxon>
    </lineage>
</organism>
<protein>
    <submittedName>
        <fullName evidence="1">Uncharacterized protein</fullName>
    </submittedName>
</protein>
<name>A0A822Y580_NELNU</name>
<reference evidence="1 2" key="1">
    <citation type="journal article" date="2020" name="Mol. Biol. Evol.">
        <title>Distinct Expression and Methylation Patterns for Genes with Different Fates following a Single Whole-Genome Duplication in Flowering Plants.</title>
        <authorList>
            <person name="Shi T."/>
            <person name="Rahmani R.S."/>
            <person name="Gugger P.F."/>
            <person name="Wang M."/>
            <person name="Li H."/>
            <person name="Zhang Y."/>
            <person name="Li Z."/>
            <person name="Wang Q."/>
            <person name="Van de Peer Y."/>
            <person name="Marchal K."/>
            <person name="Chen J."/>
        </authorList>
    </citation>
    <scope>NUCLEOTIDE SEQUENCE [LARGE SCALE GENOMIC DNA]</scope>
    <source>
        <tissue evidence="1">Leaf</tissue>
    </source>
</reference>
<dbReference type="AlphaFoldDB" id="A0A822Y580"/>
<dbReference type="Proteomes" id="UP000607653">
    <property type="component" value="Unassembled WGS sequence"/>
</dbReference>
<proteinExistence type="predicted"/>
<sequence length="57" mass="6774">MFDHVQVLKSINHGRSFSKRWVLPFWILELCYSPADSQEILLSRIRVPYPFLLKAVQ</sequence>
<gene>
    <name evidence="1" type="ORF">HUJ06_029168</name>
</gene>
<accession>A0A822Y580</accession>
<evidence type="ECO:0000313" key="1">
    <source>
        <dbReference type="EMBL" id="DAD27700.1"/>
    </source>
</evidence>